<dbReference type="Pfam" id="PF04818">
    <property type="entry name" value="CID"/>
    <property type="match status" value="1"/>
</dbReference>
<feature type="compositionally biased region" description="Low complexity" evidence="1">
    <location>
        <begin position="364"/>
        <end position="393"/>
    </location>
</feature>
<dbReference type="GeneID" id="36578116"/>
<sequence>MTSHQLAIAKASFSAGLLRPDPTSLSREEIAHFHSLLDSAVIQCTPANVQNCKRWILQNIIQSTARFTALGKYITALAASFTENRDRLDSASKREPSIKRKRLHLLYLVNDILYHAKYRINDASIGGKLQPILVNLLGSAASFASSPKHHRKIADLLSIWEEKGYYSNEYIDKLRETVKNASEAGSYAEGAATPSGDVAQGSSVKLASSAPYVMPAMHGDPSTPWFDLPAGNLMPHIVPNSTRPINPDMIKPLQFVAGPADETLVLAVKNLLDDVQKIFEGEKDQDEKVAWDIDELGQPIVLDEITGDVIEGEGYYGWSRSFCEKMKRRRKGLDIPGRDGSRGRTSRSRSSSRGRKRRRHSDSDGSSPGSYRASRPRRTYSSSRSASPDARPAFKGGRSRSRSRNRSYSRSAPRSPRQAEAAPSQRPHDPREGFPQQPPAPFIPPVPFQNGYNAHYPPPPPPPNVPFNGSGQPQYGSWPIPPPPFHNPAWPPPPPPPGPGNFHQQPQGGFPPPPPPGPGGWQPPMQHGNGRGYHNGWNNNRGGRGNYRGRGWS</sequence>
<dbReference type="OrthoDB" id="21470at2759"/>
<dbReference type="PANTHER" id="PTHR12323:SF0">
    <property type="entry name" value="CALCIUM HOMEOSTASIS ENDOPLASMIC RETICULUM PROTEIN"/>
    <property type="match status" value="1"/>
</dbReference>
<feature type="compositionally biased region" description="Pro residues" evidence="1">
    <location>
        <begin position="456"/>
        <end position="465"/>
    </location>
</feature>
<feature type="compositionally biased region" description="Pro residues" evidence="1">
    <location>
        <begin position="436"/>
        <end position="447"/>
    </location>
</feature>
<dbReference type="InParanoid" id="A0A2T3B8X5"/>
<dbReference type="STRING" id="857342.A0A2T3B8X5"/>
<name>A0A2T3B8X5_AMORE</name>
<feature type="compositionally biased region" description="Low complexity" evidence="1">
    <location>
        <begin position="408"/>
        <end position="424"/>
    </location>
</feature>
<dbReference type="GO" id="GO:0048471">
    <property type="term" value="C:perinuclear region of cytoplasm"/>
    <property type="evidence" value="ECO:0007669"/>
    <property type="project" value="TreeGrafter"/>
</dbReference>
<feature type="compositionally biased region" description="Low complexity" evidence="1">
    <location>
        <begin position="522"/>
        <end position="541"/>
    </location>
</feature>
<organism evidence="3 4">
    <name type="scientific">Amorphotheca resinae ATCC 22711</name>
    <dbReference type="NCBI Taxonomy" id="857342"/>
    <lineage>
        <taxon>Eukaryota</taxon>
        <taxon>Fungi</taxon>
        <taxon>Dikarya</taxon>
        <taxon>Ascomycota</taxon>
        <taxon>Pezizomycotina</taxon>
        <taxon>Leotiomycetes</taxon>
        <taxon>Helotiales</taxon>
        <taxon>Amorphothecaceae</taxon>
        <taxon>Amorphotheca</taxon>
    </lineage>
</organism>
<feature type="domain" description="CID" evidence="2">
    <location>
        <begin position="25"/>
        <end position="182"/>
    </location>
</feature>
<dbReference type="InterPro" id="IPR006569">
    <property type="entry name" value="CID_dom"/>
</dbReference>
<reference evidence="3 4" key="1">
    <citation type="journal article" date="2018" name="New Phytol.">
        <title>Comparative genomics and transcriptomics depict ericoid mycorrhizal fungi as versatile saprotrophs and plant mutualists.</title>
        <authorList>
            <person name="Martino E."/>
            <person name="Morin E."/>
            <person name="Grelet G.A."/>
            <person name="Kuo A."/>
            <person name="Kohler A."/>
            <person name="Daghino S."/>
            <person name="Barry K.W."/>
            <person name="Cichocki N."/>
            <person name="Clum A."/>
            <person name="Dockter R.B."/>
            <person name="Hainaut M."/>
            <person name="Kuo R.C."/>
            <person name="LaButti K."/>
            <person name="Lindahl B.D."/>
            <person name="Lindquist E.A."/>
            <person name="Lipzen A."/>
            <person name="Khouja H.R."/>
            <person name="Magnuson J."/>
            <person name="Murat C."/>
            <person name="Ohm R.A."/>
            <person name="Singer S.W."/>
            <person name="Spatafora J.W."/>
            <person name="Wang M."/>
            <person name="Veneault-Fourrey C."/>
            <person name="Henrissat B."/>
            <person name="Grigoriev I.V."/>
            <person name="Martin F.M."/>
            <person name="Perotto S."/>
        </authorList>
    </citation>
    <scope>NUCLEOTIDE SEQUENCE [LARGE SCALE GENOMIC DNA]</scope>
    <source>
        <strain evidence="3 4">ATCC 22711</strain>
    </source>
</reference>
<dbReference type="Proteomes" id="UP000241818">
    <property type="component" value="Unassembled WGS sequence"/>
</dbReference>
<dbReference type="PROSITE" id="PS51391">
    <property type="entry name" value="CID"/>
    <property type="match status" value="1"/>
</dbReference>
<keyword evidence="4" id="KW-1185">Reference proteome</keyword>
<feature type="region of interest" description="Disordered" evidence="1">
    <location>
        <begin position="329"/>
        <end position="553"/>
    </location>
</feature>
<dbReference type="GO" id="GO:0006874">
    <property type="term" value="P:intracellular calcium ion homeostasis"/>
    <property type="evidence" value="ECO:0007669"/>
    <property type="project" value="TreeGrafter"/>
</dbReference>
<evidence type="ECO:0000256" key="1">
    <source>
        <dbReference type="SAM" id="MobiDB-lite"/>
    </source>
</evidence>
<dbReference type="PANTHER" id="PTHR12323">
    <property type="entry name" value="SR-RELATED CTD ASSOCIATED FACTOR 6"/>
    <property type="match status" value="1"/>
</dbReference>
<dbReference type="InterPro" id="IPR008942">
    <property type="entry name" value="ENTH_VHS"/>
</dbReference>
<dbReference type="SMART" id="SM00582">
    <property type="entry name" value="RPR"/>
    <property type="match status" value="1"/>
</dbReference>
<dbReference type="RefSeq" id="XP_024723366.1">
    <property type="nucleotide sequence ID" value="XM_024870035.1"/>
</dbReference>
<dbReference type="Gene3D" id="1.25.40.90">
    <property type="match status" value="1"/>
</dbReference>
<feature type="compositionally biased region" description="Basic and acidic residues" evidence="1">
    <location>
        <begin position="332"/>
        <end position="342"/>
    </location>
</feature>
<evidence type="ECO:0000313" key="4">
    <source>
        <dbReference type="Proteomes" id="UP000241818"/>
    </source>
</evidence>
<proteinExistence type="predicted"/>
<feature type="compositionally biased region" description="Basic residues" evidence="1">
    <location>
        <begin position="397"/>
        <end position="407"/>
    </location>
</feature>
<feature type="compositionally biased region" description="Pro residues" evidence="1">
    <location>
        <begin position="479"/>
        <end position="499"/>
    </location>
</feature>
<gene>
    <name evidence="3" type="ORF">M430DRAFT_97414</name>
</gene>
<dbReference type="EMBL" id="KZ679008">
    <property type="protein sequence ID" value="PSS23320.1"/>
    <property type="molecule type" value="Genomic_DNA"/>
</dbReference>
<dbReference type="AlphaFoldDB" id="A0A2T3B8X5"/>
<feature type="compositionally biased region" description="Pro residues" evidence="1">
    <location>
        <begin position="509"/>
        <end position="518"/>
    </location>
</feature>
<feature type="compositionally biased region" description="Gly residues" evidence="1">
    <location>
        <begin position="542"/>
        <end position="553"/>
    </location>
</feature>
<protein>
    <recommendedName>
        <fullName evidence="2">CID domain-containing protein</fullName>
    </recommendedName>
</protein>
<evidence type="ECO:0000313" key="3">
    <source>
        <dbReference type="EMBL" id="PSS23320.1"/>
    </source>
</evidence>
<accession>A0A2T3B8X5</accession>
<feature type="compositionally biased region" description="Basic residues" evidence="1">
    <location>
        <begin position="344"/>
        <end position="360"/>
    </location>
</feature>
<evidence type="ECO:0000259" key="2">
    <source>
        <dbReference type="PROSITE" id="PS51391"/>
    </source>
</evidence>